<name>A0A6A3W436_9STRA</name>
<gene>
    <name evidence="1" type="ORF">PF002_g28070</name>
</gene>
<dbReference type="AlphaFoldDB" id="A0A6A3W436"/>
<proteinExistence type="predicted"/>
<evidence type="ECO:0000313" key="2">
    <source>
        <dbReference type="Proteomes" id="UP000440367"/>
    </source>
</evidence>
<dbReference type="Proteomes" id="UP000440367">
    <property type="component" value="Unassembled WGS sequence"/>
</dbReference>
<dbReference type="EMBL" id="QXGD01003346">
    <property type="protein sequence ID" value="KAE9178449.1"/>
    <property type="molecule type" value="Genomic_DNA"/>
</dbReference>
<evidence type="ECO:0000313" key="1">
    <source>
        <dbReference type="EMBL" id="KAE9178449.1"/>
    </source>
</evidence>
<accession>A0A6A3W436</accession>
<reference evidence="1 2" key="1">
    <citation type="submission" date="2018-08" db="EMBL/GenBank/DDBJ databases">
        <title>Genomic investigation of the strawberry pathogen Phytophthora fragariae indicates pathogenicity is determined by transcriptional variation in three key races.</title>
        <authorList>
            <person name="Adams T.M."/>
            <person name="Armitage A.D."/>
            <person name="Sobczyk M.K."/>
            <person name="Bates H.J."/>
            <person name="Dunwell J.M."/>
            <person name="Nellist C.F."/>
            <person name="Harrison R.J."/>
        </authorList>
    </citation>
    <scope>NUCLEOTIDE SEQUENCE [LARGE SCALE GENOMIC DNA]</scope>
    <source>
        <strain evidence="1 2">BC-1</strain>
    </source>
</reference>
<protein>
    <submittedName>
        <fullName evidence="1">Uncharacterized protein</fullName>
    </submittedName>
</protein>
<comment type="caution">
    <text evidence="1">The sequence shown here is derived from an EMBL/GenBank/DDBJ whole genome shotgun (WGS) entry which is preliminary data.</text>
</comment>
<sequence length="380" mass="42350">MKTADFGEPVCTISVKWPSVQILGNGPPWSHPAIANAPDIKSQLQGLIQVDVSQGNIAIFYTGLSAVFSTLRDHEQIVFVAFLPLIKLVFKNVVALVSSFLEEYVLGVVVFSAELAHALFAATCMQTARSPLASVVIISFDALSSVLSLRSIYQSTRTVQKLLLNQAQPQLIAEVKLACQNPRVSFETSGLRVRSPLRLRLSIDSQRALAKVTAFGKTEDSTTKSSRATRDKEYVVDLGKLRLPFCQRRIAPTRLQTSMAIIPVAPTAPSPDQRIPSFEDQLLLVRESAQLMFHCEYIVLIEYVECVIPMVYGLYLQALFRLGAPLGFSIVHQLAFVLETHAMQVQGRMFVWTAFILTFTLAHFGSDFTFRFEWMRDETS</sequence>
<organism evidence="1 2">
    <name type="scientific">Phytophthora fragariae</name>
    <dbReference type="NCBI Taxonomy" id="53985"/>
    <lineage>
        <taxon>Eukaryota</taxon>
        <taxon>Sar</taxon>
        <taxon>Stramenopiles</taxon>
        <taxon>Oomycota</taxon>
        <taxon>Peronosporomycetes</taxon>
        <taxon>Peronosporales</taxon>
        <taxon>Peronosporaceae</taxon>
        <taxon>Phytophthora</taxon>
    </lineage>
</organism>